<reference evidence="3" key="1">
    <citation type="journal article" date="2013" name="Nat. Commun.">
        <title>Whole-genome sequencing of Oryza brachyantha reveals mechanisms underlying Oryza genome evolution.</title>
        <authorList>
            <person name="Chen J."/>
            <person name="Huang Q."/>
            <person name="Gao D."/>
            <person name="Wang J."/>
            <person name="Lang Y."/>
            <person name="Liu T."/>
            <person name="Li B."/>
            <person name="Bai Z."/>
            <person name="Luis Goicoechea J."/>
            <person name="Liang C."/>
            <person name="Chen C."/>
            <person name="Zhang W."/>
            <person name="Sun S."/>
            <person name="Liao Y."/>
            <person name="Zhang X."/>
            <person name="Yang L."/>
            <person name="Song C."/>
            <person name="Wang M."/>
            <person name="Shi J."/>
            <person name="Liu G."/>
            <person name="Liu J."/>
            <person name="Zhou H."/>
            <person name="Zhou W."/>
            <person name="Yu Q."/>
            <person name="An N."/>
            <person name="Chen Y."/>
            <person name="Cai Q."/>
            <person name="Wang B."/>
            <person name="Liu B."/>
            <person name="Min J."/>
            <person name="Huang Y."/>
            <person name="Wu H."/>
            <person name="Li Z."/>
            <person name="Zhang Y."/>
            <person name="Yin Y."/>
            <person name="Song W."/>
            <person name="Jiang J."/>
            <person name="Jackson S.A."/>
            <person name="Wing R.A."/>
            <person name="Wang J."/>
            <person name="Chen M."/>
        </authorList>
    </citation>
    <scope>NUCLEOTIDE SEQUENCE [LARGE SCALE GENOMIC DNA]</scope>
    <source>
        <strain evidence="3">cv. IRGC 101232</strain>
    </source>
</reference>
<feature type="chain" id="PRO_5003772950" evidence="2">
    <location>
        <begin position="24"/>
        <end position="223"/>
    </location>
</feature>
<sequence>MPRVGPTKTFIFLFLLIHRPLSPLSPGLSLSTLSISPLLSRLSPAPGAAAPLPSAAGGRRGDASPRWPAFGAWARRRLPSAANGRHGVPSAAGGSSSAARIEPVAAERARRRISAAIPTERSSEEAPVTEMVARGSPAGEVEGTAMPAAKHVPALSPHLARSERGQLLRTAYCRFFPKVLTRTRLLQRAQGARLGHDFVQLESNLGRGWLGLLAISLHNVCSN</sequence>
<accession>J3LRR7</accession>
<evidence type="ECO:0000313" key="3">
    <source>
        <dbReference type="EnsemblPlants" id="OB03G37430.1"/>
    </source>
</evidence>
<dbReference type="Proteomes" id="UP000006038">
    <property type="component" value="Chromosome 3"/>
</dbReference>
<dbReference type="AlphaFoldDB" id="J3LRR7"/>
<keyword evidence="4" id="KW-1185">Reference proteome</keyword>
<keyword evidence="2" id="KW-0732">Signal</keyword>
<protein>
    <submittedName>
        <fullName evidence="3">Uncharacterized protein</fullName>
    </submittedName>
</protein>
<evidence type="ECO:0000256" key="2">
    <source>
        <dbReference type="SAM" id="SignalP"/>
    </source>
</evidence>
<reference evidence="3" key="2">
    <citation type="submission" date="2013-04" db="UniProtKB">
        <authorList>
            <consortium name="EnsemblPlants"/>
        </authorList>
    </citation>
    <scope>IDENTIFICATION</scope>
</reference>
<feature type="region of interest" description="Disordered" evidence="1">
    <location>
        <begin position="81"/>
        <end position="100"/>
    </location>
</feature>
<dbReference type="Gramene" id="OB03G37430.1">
    <property type="protein sequence ID" value="OB03G37430.1"/>
    <property type="gene ID" value="OB03G37430"/>
</dbReference>
<feature type="signal peptide" evidence="2">
    <location>
        <begin position="1"/>
        <end position="23"/>
    </location>
</feature>
<dbReference type="EnsemblPlants" id="OB03G37430.1">
    <property type="protein sequence ID" value="OB03G37430.1"/>
    <property type="gene ID" value="OB03G37430"/>
</dbReference>
<dbReference type="HOGENOM" id="CLU_1241768_0_0_1"/>
<proteinExistence type="predicted"/>
<feature type="compositionally biased region" description="Low complexity" evidence="1">
    <location>
        <begin position="90"/>
        <end position="99"/>
    </location>
</feature>
<name>J3LRR7_ORYBR</name>
<organism evidence="3">
    <name type="scientific">Oryza brachyantha</name>
    <name type="common">malo sina</name>
    <dbReference type="NCBI Taxonomy" id="4533"/>
    <lineage>
        <taxon>Eukaryota</taxon>
        <taxon>Viridiplantae</taxon>
        <taxon>Streptophyta</taxon>
        <taxon>Embryophyta</taxon>
        <taxon>Tracheophyta</taxon>
        <taxon>Spermatophyta</taxon>
        <taxon>Magnoliopsida</taxon>
        <taxon>Liliopsida</taxon>
        <taxon>Poales</taxon>
        <taxon>Poaceae</taxon>
        <taxon>BOP clade</taxon>
        <taxon>Oryzoideae</taxon>
        <taxon>Oryzeae</taxon>
        <taxon>Oryzinae</taxon>
        <taxon>Oryza</taxon>
    </lineage>
</organism>
<evidence type="ECO:0000256" key="1">
    <source>
        <dbReference type="SAM" id="MobiDB-lite"/>
    </source>
</evidence>
<evidence type="ECO:0000313" key="4">
    <source>
        <dbReference type="Proteomes" id="UP000006038"/>
    </source>
</evidence>